<reference evidence="13" key="1">
    <citation type="journal article" date="2012" name="J. Biol. Chem.">
        <title>Biochemical and structural insights into xylan utilization by the thermophilic bacterium Caldanaerobius polysaccharolyticus.</title>
        <authorList>
            <person name="Han Y."/>
            <person name="Agarwal V."/>
            <person name="Dodd D."/>
            <person name="Kim J."/>
            <person name="Bae B."/>
            <person name="Mackie R.I."/>
            <person name="Nair S.K."/>
            <person name="Cann I.K."/>
        </authorList>
    </citation>
    <scope>NUCLEOTIDE SEQUENCE</scope>
    <source>
        <strain evidence="13">KMCJ</strain>
    </source>
</reference>
<dbReference type="EC" id="2.7.1.17" evidence="8 10"/>
<evidence type="ECO:0000256" key="9">
    <source>
        <dbReference type="RuleBase" id="RU003733"/>
    </source>
</evidence>
<dbReference type="InterPro" id="IPR006000">
    <property type="entry name" value="Xylulokinase"/>
</dbReference>
<dbReference type="InterPro" id="IPR018484">
    <property type="entry name" value="FGGY_N"/>
</dbReference>
<dbReference type="Pfam" id="PF02782">
    <property type="entry name" value="FGGY_C"/>
    <property type="match status" value="1"/>
</dbReference>
<dbReference type="Pfam" id="PF00370">
    <property type="entry name" value="FGGY_N"/>
    <property type="match status" value="1"/>
</dbReference>
<dbReference type="SUPFAM" id="SSF53067">
    <property type="entry name" value="Actin-like ATPase domain"/>
    <property type="match status" value="2"/>
</dbReference>
<dbReference type="InterPro" id="IPR050406">
    <property type="entry name" value="FGGY_Carb_Kinase"/>
</dbReference>
<feature type="active site" description="Proton acceptor" evidence="8">
    <location>
        <position position="240"/>
    </location>
</feature>
<keyword evidence="6 8" id="KW-0067">ATP-binding</keyword>
<evidence type="ECO:0000256" key="4">
    <source>
        <dbReference type="ARBA" id="ARBA00022741"/>
    </source>
</evidence>
<dbReference type="InterPro" id="IPR018485">
    <property type="entry name" value="FGGY_C"/>
</dbReference>
<keyword evidence="2 8" id="KW-0859">Xylose metabolism</keyword>
<dbReference type="InterPro" id="IPR000577">
    <property type="entry name" value="Carb_kinase_FGGY"/>
</dbReference>
<dbReference type="PANTHER" id="PTHR43095">
    <property type="entry name" value="SUGAR KINASE"/>
    <property type="match status" value="1"/>
</dbReference>
<evidence type="ECO:0000259" key="11">
    <source>
        <dbReference type="Pfam" id="PF00370"/>
    </source>
</evidence>
<comment type="catalytic activity">
    <reaction evidence="8 10">
        <text>D-xylulose + ATP = D-xylulose 5-phosphate + ADP + H(+)</text>
        <dbReference type="Rhea" id="RHEA:10964"/>
        <dbReference type="ChEBI" id="CHEBI:15378"/>
        <dbReference type="ChEBI" id="CHEBI:17140"/>
        <dbReference type="ChEBI" id="CHEBI:30616"/>
        <dbReference type="ChEBI" id="CHEBI:57737"/>
        <dbReference type="ChEBI" id="CHEBI:456216"/>
        <dbReference type="EC" id="2.7.1.17"/>
    </reaction>
</comment>
<evidence type="ECO:0000256" key="6">
    <source>
        <dbReference type="ARBA" id="ARBA00022840"/>
    </source>
</evidence>
<dbReference type="HAMAP" id="MF_02220">
    <property type="entry name" value="XylB"/>
    <property type="match status" value="1"/>
</dbReference>
<dbReference type="PANTHER" id="PTHR43095:SF5">
    <property type="entry name" value="XYLULOSE KINASE"/>
    <property type="match status" value="1"/>
</dbReference>
<dbReference type="GO" id="GO:0004856">
    <property type="term" value="F:D-xylulokinase activity"/>
    <property type="evidence" value="ECO:0007669"/>
    <property type="project" value="UniProtKB-UniRule"/>
</dbReference>
<evidence type="ECO:0000256" key="10">
    <source>
        <dbReference type="RuleBase" id="RU364073"/>
    </source>
</evidence>
<keyword evidence="7 8" id="KW-0119">Carbohydrate metabolism</keyword>
<feature type="binding site" evidence="8">
    <location>
        <begin position="81"/>
        <end position="82"/>
    </location>
    <ligand>
        <name>substrate</name>
    </ligand>
</feature>
<feature type="site" description="Important for activity" evidence="8">
    <location>
        <position position="8"/>
    </location>
</feature>
<dbReference type="Gene3D" id="3.30.420.40">
    <property type="match status" value="2"/>
</dbReference>
<evidence type="ECO:0000256" key="3">
    <source>
        <dbReference type="ARBA" id="ARBA00022679"/>
    </source>
</evidence>
<evidence type="ECO:0000259" key="12">
    <source>
        <dbReference type="Pfam" id="PF02782"/>
    </source>
</evidence>
<dbReference type="CDD" id="cd07808">
    <property type="entry name" value="ASKHA_NBD_FGGY_EcXK-like"/>
    <property type="match status" value="1"/>
</dbReference>
<evidence type="ECO:0000313" key="13">
    <source>
        <dbReference type="EMBL" id="AFM44652.1"/>
    </source>
</evidence>
<accession>I6QQS2</accession>
<dbReference type="InterPro" id="IPR043129">
    <property type="entry name" value="ATPase_NBD"/>
</dbReference>
<dbReference type="PROSITE" id="PS00933">
    <property type="entry name" value="FGGY_KINASES_1"/>
    <property type="match status" value="1"/>
</dbReference>
<gene>
    <name evidence="13" type="primary">xylK</name>
    <name evidence="8 10" type="synonym">xylB</name>
</gene>
<feature type="domain" description="Carbohydrate kinase FGGY C-terminal" evidence="12">
    <location>
        <begin position="258"/>
        <end position="451"/>
    </location>
</feature>
<dbReference type="GO" id="GO:0005998">
    <property type="term" value="P:xylulose catabolic process"/>
    <property type="evidence" value="ECO:0007669"/>
    <property type="project" value="UniProtKB-UniRule"/>
</dbReference>
<evidence type="ECO:0000256" key="8">
    <source>
        <dbReference type="HAMAP-Rule" id="MF_02220"/>
    </source>
</evidence>
<comment type="similarity">
    <text evidence="1 8 9">Belongs to the FGGY kinase family.</text>
</comment>
<organism evidence="13">
    <name type="scientific">Caldanaerobius polysaccharolyticus</name>
    <dbReference type="NCBI Taxonomy" id="44256"/>
    <lineage>
        <taxon>Bacteria</taxon>
        <taxon>Bacillati</taxon>
        <taxon>Bacillota</taxon>
        <taxon>Clostridia</taxon>
        <taxon>Thermoanaerobacterales</taxon>
        <taxon>Thermoanaerobacteraceae</taxon>
        <taxon>Caldanaerobius</taxon>
    </lineage>
</organism>
<proteinExistence type="inferred from homology"/>
<keyword evidence="4 8" id="KW-0547">Nucleotide-binding</keyword>
<dbReference type="GO" id="GO:0042732">
    <property type="term" value="P:D-xylose metabolic process"/>
    <property type="evidence" value="ECO:0007669"/>
    <property type="project" value="UniProtKB-KW"/>
</dbReference>
<evidence type="ECO:0000256" key="7">
    <source>
        <dbReference type="ARBA" id="ARBA00023277"/>
    </source>
</evidence>
<sequence length="503" mass="54999">MSYLIGIDIGTSGTKTVLFDERGNTVASSTVEYDMAQPEIGWAEQDPEDWWKATCQSLREVIGKSGINVDEIKGIGLSGQMHGAVLLDKDGNVLRSAIIWCDQRSSAECEEITDIIGYGRLIELAANPALTGFTAPKVMWVKKHQPEIFEKIAHILLPKDYIRYRLTGEFATEVSDASGTLFLNVKERKWSREIVEKLGLNIEWLPEVYESHVVSGKVCKKAAESTGLKEGTPVVGGGGDQAAGAVGNGIVKKGLVSSTIGTSGVVFAYTDKVTIDPKGRVHTFCHAIPDTWHVMGVTQGAGLSLKWWRDNFGFEEKTLGSLTGTDPYVYMDKEAEQAQPGCGGLIYLPYLMGERTPHLDPYAKGVFFGLTAKHRRQEVIRSVLEGVVFSLRDCLEIIKGMGIPVEEIRASGGGGRSRIWRQIQADVFKTDIVTINSAEGPALGVALLAGVGTGLYSSVVEACDAVIKRVSVQHPNQSLFDVYEKNYRLYTALYPAVKDLYRL</sequence>
<dbReference type="InterPro" id="IPR018483">
    <property type="entry name" value="Carb_kinase_FGGY_CS"/>
</dbReference>
<dbReference type="PROSITE" id="PS00445">
    <property type="entry name" value="FGGY_KINASES_2"/>
    <property type="match status" value="1"/>
</dbReference>
<protein>
    <recommendedName>
        <fullName evidence="8 10">Xylulose kinase</fullName>
        <shortName evidence="8 10">Xylulokinase</shortName>
        <ecNumber evidence="8 10">2.7.1.17</ecNumber>
    </recommendedName>
</protein>
<dbReference type="EMBL" id="JX087428">
    <property type="protein sequence ID" value="AFM44652.1"/>
    <property type="molecule type" value="Genomic_DNA"/>
</dbReference>
<keyword evidence="3 8" id="KW-0808">Transferase</keyword>
<feature type="domain" description="Carbohydrate kinase FGGY N-terminal" evidence="11">
    <location>
        <begin position="3"/>
        <end position="247"/>
    </location>
</feature>
<dbReference type="AlphaFoldDB" id="I6QQS2"/>
<comment type="function">
    <text evidence="8">Catalyzes the phosphorylation of D-xylulose to D-xylulose 5-phosphate.</text>
</comment>
<dbReference type="GO" id="GO:0005524">
    <property type="term" value="F:ATP binding"/>
    <property type="evidence" value="ECO:0007669"/>
    <property type="project" value="UniProtKB-UniRule"/>
</dbReference>
<evidence type="ECO:0000256" key="5">
    <source>
        <dbReference type="ARBA" id="ARBA00022777"/>
    </source>
</evidence>
<evidence type="ECO:0000256" key="1">
    <source>
        <dbReference type="ARBA" id="ARBA00009156"/>
    </source>
</evidence>
<dbReference type="PIRSF" id="PIRSF000538">
    <property type="entry name" value="GlpK"/>
    <property type="match status" value="1"/>
</dbReference>
<name>I6QQS2_9THEO</name>
<evidence type="ECO:0000256" key="2">
    <source>
        <dbReference type="ARBA" id="ARBA00022629"/>
    </source>
</evidence>
<dbReference type="NCBIfam" id="TIGR01312">
    <property type="entry name" value="XylB"/>
    <property type="match status" value="1"/>
</dbReference>
<keyword evidence="5 8" id="KW-0418">Kinase</keyword>